<sequence>MNLKFQQQINEKSIEQRKKQKELIKEKLLKHEGLLKQKQVTPSPQSNFDEQREEILRKKKKEYKLLHKKLKQKQQDNNELKLKLHKAEIEIFQLKEKNWQLKQQMIELQKTNQELQKQYDKLISDQESKVQPEYESKNLDKGTKQDQKIAKKLLKLSNQVKKLKESNYTLRQKLNNYDAITEEQYGTLKQELVKLQREVQKYKNMERQLHKNPMTIMKYICQNMSDEHIPEILNLLEGYISAENLDYFFRGQNNVFYLMMRRVDLIKHQLEKRNEQYHLGKTIHSNQWERLGYLDRTENGCFFVDLTEGDDIQRFDVKNIECGEEVQSDQPVKARVQEEYAIITECYPFEYPEPVKKPPLSVKVKQKVKDYLYLGPFRVLVIGARFLNEYKDRLEKHGCIVEIHNPYEESYELLKGKISRAEIILVCERHVAHSVWDYIDKSQPYVSVLKKDSRDLISTYTYLTLKRCELI</sequence>
<evidence type="ECO:0008006" key="4">
    <source>
        <dbReference type="Google" id="ProtNLM"/>
    </source>
</evidence>
<dbReference type="EMBL" id="CCRF01000053">
    <property type="protein sequence ID" value="CEE01671.1"/>
    <property type="molecule type" value="Genomic_DNA"/>
</dbReference>
<dbReference type="RefSeq" id="WP_034770315.1">
    <property type="nucleotide sequence ID" value="NZ_CCRF01000053.1"/>
</dbReference>
<keyword evidence="3" id="KW-1185">Reference proteome</keyword>
<feature type="coiled-coil region" evidence="1">
    <location>
        <begin position="53"/>
        <end position="125"/>
    </location>
</feature>
<protein>
    <recommendedName>
        <fullName evidence="4">DUF2325 domain-containing protein</fullName>
    </recommendedName>
</protein>
<evidence type="ECO:0000313" key="3">
    <source>
        <dbReference type="Proteomes" id="UP000040576"/>
    </source>
</evidence>
<gene>
    <name evidence="2" type="ORF">BT1A1_1845</name>
</gene>
<dbReference type="AlphaFoldDB" id="A0A090IUB9"/>
<keyword evidence="1" id="KW-0175">Coiled coil</keyword>
<name>A0A090IUB9_9BACI</name>
<accession>A0A090IUB9</accession>
<reference evidence="2 3" key="1">
    <citation type="submission" date="2014-07" db="EMBL/GenBank/DDBJ databases">
        <authorList>
            <person name="Wibberg Daniel"/>
        </authorList>
    </citation>
    <scope>NUCLEOTIDE SEQUENCE [LARGE SCALE GENOMIC DNA]</scope>
</reference>
<feature type="coiled-coil region" evidence="1">
    <location>
        <begin position="185"/>
        <end position="212"/>
    </location>
</feature>
<evidence type="ECO:0000313" key="2">
    <source>
        <dbReference type="EMBL" id="CEE01671.1"/>
    </source>
</evidence>
<proteinExistence type="predicted"/>
<evidence type="ECO:0000256" key="1">
    <source>
        <dbReference type="SAM" id="Coils"/>
    </source>
</evidence>
<organism evidence="2 3">
    <name type="scientific">Caldibacillus thermoamylovorans</name>
    <dbReference type="NCBI Taxonomy" id="35841"/>
    <lineage>
        <taxon>Bacteria</taxon>
        <taxon>Bacillati</taxon>
        <taxon>Bacillota</taxon>
        <taxon>Bacilli</taxon>
        <taxon>Bacillales</taxon>
        <taxon>Bacillaceae</taxon>
        <taxon>Caldibacillus</taxon>
    </lineage>
</organism>
<dbReference type="Proteomes" id="UP000040576">
    <property type="component" value="Unassembled WGS sequence"/>
</dbReference>